<dbReference type="InterPro" id="IPR001633">
    <property type="entry name" value="EAL_dom"/>
</dbReference>
<reference evidence="4 5" key="1">
    <citation type="submission" date="2020-04" db="EMBL/GenBank/DDBJ databases">
        <authorList>
            <person name="De Canck E."/>
        </authorList>
    </citation>
    <scope>NUCLEOTIDE SEQUENCE [LARGE SCALE GENOMIC DNA]</scope>
    <source>
        <strain evidence="4 5">LMG 28138</strain>
    </source>
</reference>
<dbReference type="NCBIfam" id="TIGR00229">
    <property type="entry name" value="sensory_box"/>
    <property type="match status" value="1"/>
</dbReference>
<dbReference type="SUPFAM" id="SSF55073">
    <property type="entry name" value="Nucleotide cyclase"/>
    <property type="match status" value="1"/>
</dbReference>
<dbReference type="Gene3D" id="3.30.450.20">
    <property type="entry name" value="PAS domain"/>
    <property type="match status" value="1"/>
</dbReference>
<name>A0A6S7AVJ0_9BURK</name>
<dbReference type="SMART" id="SM00267">
    <property type="entry name" value="GGDEF"/>
    <property type="match status" value="1"/>
</dbReference>
<evidence type="ECO:0000259" key="3">
    <source>
        <dbReference type="PROSITE" id="PS50887"/>
    </source>
</evidence>
<dbReference type="PROSITE" id="PS50112">
    <property type="entry name" value="PAS"/>
    <property type="match status" value="1"/>
</dbReference>
<dbReference type="AlphaFoldDB" id="A0A6S7AVJ0"/>
<dbReference type="Proteomes" id="UP000494115">
    <property type="component" value="Unassembled WGS sequence"/>
</dbReference>
<dbReference type="FunFam" id="3.30.70.270:FF:000001">
    <property type="entry name" value="Diguanylate cyclase domain protein"/>
    <property type="match status" value="1"/>
</dbReference>
<evidence type="ECO:0008006" key="6">
    <source>
        <dbReference type="Google" id="ProtNLM"/>
    </source>
</evidence>
<dbReference type="EMBL" id="CADIKM010000002">
    <property type="protein sequence ID" value="CAB3778906.1"/>
    <property type="molecule type" value="Genomic_DNA"/>
</dbReference>
<dbReference type="Pfam" id="PF08448">
    <property type="entry name" value="PAS_4"/>
    <property type="match status" value="1"/>
</dbReference>
<dbReference type="NCBIfam" id="TIGR00254">
    <property type="entry name" value="GGDEF"/>
    <property type="match status" value="1"/>
</dbReference>
<dbReference type="GO" id="GO:0003824">
    <property type="term" value="F:catalytic activity"/>
    <property type="evidence" value="ECO:0007669"/>
    <property type="project" value="UniProtKB-ARBA"/>
</dbReference>
<protein>
    <recommendedName>
        <fullName evidence="6">Signaling protein</fullName>
    </recommendedName>
</protein>
<dbReference type="SMART" id="SM00091">
    <property type="entry name" value="PAS"/>
    <property type="match status" value="1"/>
</dbReference>
<dbReference type="Pfam" id="PF00990">
    <property type="entry name" value="GGDEF"/>
    <property type="match status" value="1"/>
</dbReference>
<dbReference type="PROSITE" id="PS50887">
    <property type="entry name" value="GGDEF"/>
    <property type="match status" value="1"/>
</dbReference>
<dbReference type="InterPro" id="IPR029787">
    <property type="entry name" value="Nucleotide_cyclase"/>
</dbReference>
<feature type="domain" description="GGDEF" evidence="3">
    <location>
        <begin position="179"/>
        <end position="309"/>
    </location>
</feature>
<dbReference type="PROSITE" id="PS50883">
    <property type="entry name" value="EAL"/>
    <property type="match status" value="1"/>
</dbReference>
<dbReference type="CDD" id="cd01948">
    <property type="entry name" value="EAL"/>
    <property type="match status" value="1"/>
</dbReference>
<dbReference type="PANTHER" id="PTHR44757:SF2">
    <property type="entry name" value="BIOFILM ARCHITECTURE MAINTENANCE PROTEIN MBAA"/>
    <property type="match status" value="1"/>
</dbReference>
<dbReference type="InterPro" id="IPR013656">
    <property type="entry name" value="PAS_4"/>
</dbReference>
<dbReference type="Pfam" id="PF00563">
    <property type="entry name" value="EAL"/>
    <property type="match status" value="1"/>
</dbReference>
<dbReference type="InterPro" id="IPR052155">
    <property type="entry name" value="Biofilm_reg_signaling"/>
</dbReference>
<dbReference type="SMART" id="SM00052">
    <property type="entry name" value="EAL"/>
    <property type="match status" value="1"/>
</dbReference>
<accession>A0A6S7AVJ0</accession>
<evidence type="ECO:0000259" key="1">
    <source>
        <dbReference type="PROSITE" id="PS50112"/>
    </source>
</evidence>
<evidence type="ECO:0000313" key="5">
    <source>
        <dbReference type="Proteomes" id="UP000494115"/>
    </source>
</evidence>
<gene>
    <name evidence="4" type="ORF">LMG28138_00690</name>
</gene>
<dbReference type="SUPFAM" id="SSF141868">
    <property type="entry name" value="EAL domain-like"/>
    <property type="match status" value="1"/>
</dbReference>
<keyword evidence="5" id="KW-1185">Reference proteome</keyword>
<dbReference type="CDD" id="cd00130">
    <property type="entry name" value="PAS"/>
    <property type="match status" value="1"/>
</dbReference>
<sequence>MQAQHVRQIEAEYVTPLLGLVEALAEGVLLRLANGKIIYANEAAARILGTTRGALLDAALPPIIKTLLNDQGRRMPRRDWPDNRALRTGERVRDQILGLVNARDHSVRWLVVTCQPLSADGAASPHSVMISFEDVTEVREARRRVRYLATHDSLTGLLNRGAFEERMNTALLRVTRRGGQFALLYIDLDRFKAINDSLGHTLGDSLLQHLARRFEKIVGSSGQLARWGGDEFLVLLDDAATALALAQRLIEAAGEPCEIDSLLLSIGASIGIALAPEHGTDTATLLRHADTAMYRAKEHGRRQVEVFNPAMNAHLERRARLDACLRQALDRNELSLLYQPVIDLRSLEMTGVEALLRWHSPELGEIAPSEFIPLAEDSGLIVPIGEWAMRAVFAQAAEWQAIQAAQSAALHPGDVMRLPLRVALNVSARQLLWSDLANTVERALEATGVLPRRLEFELTESLLLQDSTTLARNIARLRAMGIELAIDDFGTGYASLSYLLRFPISTLKIDQSFIRRVPDDPDAMSIAEAIVAMSSALGLRCIAEGVETREQFDFLRMVDCDAIQGFLVASPLDARQISERLTTPNGGRVTIESGE</sequence>
<evidence type="ECO:0000259" key="2">
    <source>
        <dbReference type="PROSITE" id="PS50883"/>
    </source>
</evidence>
<dbReference type="Gene3D" id="3.30.70.270">
    <property type="match status" value="1"/>
</dbReference>
<dbReference type="InterPro" id="IPR035965">
    <property type="entry name" value="PAS-like_dom_sf"/>
</dbReference>
<dbReference type="InterPro" id="IPR000160">
    <property type="entry name" value="GGDEF_dom"/>
</dbReference>
<feature type="domain" description="PAS" evidence="1">
    <location>
        <begin position="20"/>
        <end position="89"/>
    </location>
</feature>
<organism evidence="4 5">
    <name type="scientific">Pararobbsia alpina</name>
    <dbReference type="NCBI Taxonomy" id="621374"/>
    <lineage>
        <taxon>Bacteria</taxon>
        <taxon>Pseudomonadati</taxon>
        <taxon>Pseudomonadota</taxon>
        <taxon>Betaproteobacteria</taxon>
        <taxon>Burkholderiales</taxon>
        <taxon>Burkholderiaceae</taxon>
        <taxon>Pararobbsia</taxon>
    </lineage>
</organism>
<dbReference type="SUPFAM" id="SSF55785">
    <property type="entry name" value="PYP-like sensor domain (PAS domain)"/>
    <property type="match status" value="1"/>
</dbReference>
<dbReference type="InterPro" id="IPR035919">
    <property type="entry name" value="EAL_sf"/>
</dbReference>
<dbReference type="InterPro" id="IPR043128">
    <property type="entry name" value="Rev_trsase/Diguanyl_cyclase"/>
</dbReference>
<proteinExistence type="predicted"/>
<dbReference type="InterPro" id="IPR000014">
    <property type="entry name" value="PAS"/>
</dbReference>
<feature type="domain" description="EAL" evidence="2">
    <location>
        <begin position="318"/>
        <end position="585"/>
    </location>
</feature>
<evidence type="ECO:0000313" key="4">
    <source>
        <dbReference type="EMBL" id="CAB3778906.1"/>
    </source>
</evidence>
<dbReference type="Gene3D" id="3.20.20.450">
    <property type="entry name" value="EAL domain"/>
    <property type="match status" value="1"/>
</dbReference>
<dbReference type="CDD" id="cd01949">
    <property type="entry name" value="GGDEF"/>
    <property type="match status" value="1"/>
</dbReference>
<dbReference type="RefSeq" id="WP_175103229.1">
    <property type="nucleotide sequence ID" value="NZ_CADIKM010000002.1"/>
</dbReference>
<dbReference type="PANTHER" id="PTHR44757">
    <property type="entry name" value="DIGUANYLATE CYCLASE DGCP"/>
    <property type="match status" value="1"/>
</dbReference>